<evidence type="ECO:0000259" key="1">
    <source>
        <dbReference type="Pfam" id="PF16087"/>
    </source>
</evidence>
<reference evidence="2 3" key="1">
    <citation type="submission" date="2023-01" db="EMBL/GenBank/DDBJ databases">
        <authorList>
            <person name="Whitehead M."/>
        </authorList>
    </citation>
    <scope>NUCLEOTIDE SEQUENCE [LARGE SCALE GENOMIC DNA]</scope>
</reference>
<feature type="domain" description="DUF4817" evidence="1">
    <location>
        <begin position="5"/>
        <end position="32"/>
    </location>
</feature>
<dbReference type="InterPro" id="IPR032135">
    <property type="entry name" value="DUF4817"/>
</dbReference>
<sequence>MERFTVEQRVIIVKIHYKCGECVAETLRKLRTKQYSDASDCRKTVEFGGQKTQDTPKKDAKTSKVSQLFRETLSALVVRFHYCYALFNFTVNLSMTTNTKNCFTMTNGGCYKIRKTLEQCCQPRNKKNPGFLKMSTSAGTPYIVYTYTLKRY</sequence>
<dbReference type="Pfam" id="PF16087">
    <property type="entry name" value="DUF4817"/>
    <property type="match status" value="1"/>
</dbReference>
<dbReference type="Proteomes" id="UP001160148">
    <property type="component" value="Unassembled WGS sequence"/>
</dbReference>
<proteinExistence type="predicted"/>
<gene>
    <name evidence="2" type="ORF">MEUPH1_LOCUS7786</name>
</gene>
<name>A0AAV0W6H2_9HEMI</name>
<accession>A0AAV0W6H2</accession>
<protein>
    <recommendedName>
        <fullName evidence="1">DUF4817 domain-containing protein</fullName>
    </recommendedName>
</protein>
<dbReference type="AlphaFoldDB" id="A0AAV0W6H2"/>
<evidence type="ECO:0000313" key="3">
    <source>
        <dbReference type="Proteomes" id="UP001160148"/>
    </source>
</evidence>
<comment type="caution">
    <text evidence="2">The sequence shown here is derived from an EMBL/GenBank/DDBJ whole genome shotgun (WGS) entry which is preliminary data.</text>
</comment>
<dbReference type="EMBL" id="CARXXK010000001">
    <property type="protein sequence ID" value="CAI6351440.1"/>
    <property type="molecule type" value="Genomic_DNA"/>
</dbReference>
<organism evidence="2 3">
    <name type="scientific">Macrosiphum euphorbiae</name>
    <name type="common">potato aphid</name>
    <dbReference type="NCBI Taxonomy" id="13131"/>
    <lineage>
        <taxon>Eukaryota</taxon>
        <taxon>Metazoa</taxon>
        <taxon>Ecdysozoa</taxon>
        <taxon>Arthropoda</taxon>
        <taxon>Hexapoda</taxon>
        <taxon>Insecta</taxon>
        <taxon>Pterygota</taxon>
        <taxon>Neoptera</taxon>
        <taxon>Paraneoptera</taxon>
        <taxon>Hemiptera</taxon>
        <taxon>Sternorrhyncha</taxon>
        <taxon>Aphidomorpha</taxon>
        <taxon>Aphidoidea</taxon>
        <taxon>Aphididae</taxon>
        <taxon>Macrosiphini</taxon>
        <taxon>Macrosiphum</taxon>
    </lineage>
</organism>
<evidence type="ECO:0000313" key="2">
    <source>
        <dbReference type="EMBL" id="CAI6351440.1"/>
    </source>
</evidence>
<keyword evidence="3" id="KW-1185">Reference proteome</keyword>